<dbReference type="RefSeq" id="WP_191808637.1">
    <property type="nucleotide sequence ID" value="NZ_JACSQD010000006.1"/>
</dbReference>
<comment type="caution">
    <text evidence="3">The sequence shown here is derived from an EMBL/GenBank/DDBJ whole genome shotgun (WGS) entry which is preliminary data.</text>
</comment>
<feature type="transmembrane region" description="Helical" evidence="2">
    <location>
        <begin position="139"/>
        <end position="163"/>
    </location>
</feature>
<sequence>MTENIQQGTNYGSSTGAGPAPAGAAAAPARPKTVDLAVKMIIAALVVSIIAIPTGIAVLNSEEYQAALFDEFGYYVDVPATVASGITFLIIAGVISAAISLLIAFFIYRGHNWARIVLTVFTVLSLINLRSLFADGVPVMSSALMSLAAAVLMLAATVVLYLAPSGRYFTAMKQYRKGKTAQLG</sequence>
<accession>A0ABR8UV16</accession>
<keyword evidence="2" id="KW-0472">Membrane</keyword>
<feature type="transmembrane region" description="Helical" evidence="2">
    <location>
        <begin position="40"/>
        <end position="60"/>
    </location>
</feature>
<keyword evidence="2" id="KW-1133">Transmembrane helix</keyword>
<keyword evidence="4" id="KW-1185">Reference proteome</keyword>
<feature type="compositionally biased region" description="Polar residues" evidence="1">
    <location>
        <begin position="1"/>
        <end position="14"/>
    </location>
</feature>
<feature type="transmembrane region" description="Helical" evidence="2">
    <location>
        <begin position="80"/>
        <end position="106"/>
    </location>
</feature>
<dbReference type="EMBL" id="JACSQD010000006">
    <property type="protein sequence ID" value="MBD7996359.1"/>
    <property type="molecule type" value="Genomic_DNA"/>
</dbReference>
<dbReference type="Proteomes" id="UP000609874">
    <property type="component" value="Unassembled WGS sequence"/>
</dbReference>
<gene>
    <name evidence="3" type="ORF">H9639_13725</name>
</gene>
<proteinExistence type="predicted"/>
<evidence type="ECO:0000313" key="4">
    <source>
        <dbReference type="Proteomes" id="UP000609874"/>
    </source>
</evidence>
<feature type="region of interest" description="Disordered" evidence="1">
    <location>
        <begin position="1"/>
        <end position="24"/>
    </location>
</feature>
<evidence type="ECO:0000313" key="3">
    <source>
        <dbReference type="EMBL" id="MBD7996359.1"/>
    </source>
</evidence>
<keyword evidence="2" id="KW-0812">Transmembrane</keyword>
<feature type="transmembrane region" description="Helical" evidence="2">
    <location>
        <begin position="113"/>
        <end position="133"/>
    </location>
</feature>
<protein>
    <submittedName>
        <fullName evidence="3">Uncharacterized protein</fullName>
    </submittedName>
</protein>
<reference evidence="3 4" key="1">
    <citation type="submission" date="2020-08" db="EMBL/GenBank/DDBJ databases">
        <title>A Genomic Blueprint of the Chicken Gut Microbiome.</title>
        <authorList>
            <person name="Gilroy R."/>
            <person name="Ravi A."/>
            <person name="Getino M."/>
            <person name="Pursley I."/>
            <person name="Horton D.L."/>
            <person name="Alikhan N.-F."/>
            <person name="Baker D."/>
            <person name="Gharbi K."/>
            <person name="Hall N."/>
            <person name="Watson M."/>
            <person name="Adriaenssens E.M."/>
            <person name="Foster-Nyarko E."/>
            <person name="Jarju S."/>
            <person name="Secka A."/>
            <person name="Antonio M."/>
            <person name="Oren A."/>
            <person name="Chaudhuri R."/>
            <person name="La Ragione R.M."/>
            <person name="Hildebrand F."/>
            <person name="Pallen M.J."/>
        </authorList>
    </citation>
    <scope>NUCLEOTIDE SEQUENCE [LARGE SCALE GENOMIC DNA]</scope>
    <source>
        <strain evidence="3 4">Sa2CUA1</strain>
    </source>
</reference>
<evidence type="ECO:0000256" key="2">
    <source>
        <dbReference type="SAM" id="Phobius"/>
    </source>
</evidence>
<evidence type="ECO:0000256" key="1">
    <source>
        <dbReference type="SAM" id="MobiDB-lite"/>
    </source>
</evidence>
<name>A0ABR8UV16_9MICC</name>
<organism evidence="3 4">
    <name type="scientific">Arthrobacter gallicola</name>
    <dbReference type="NCBI Taxonomy" id="2762225"/>
    <lineage>
        <taxon>Bacteria</taxon>
        <taxon>Bacillati</taxon>
        <taxon>Actinomycetota</taxon>
        <taxon>Actinomycetes</taxon>
        <taxon>Micrococcales</taxon>
        <taxon>Micrococcaceae</taxon>
        <taxon>Arthrobacter</taxon>
    </lineage>
</organism>